<evidence type="ECO:0000259" key="2">
    <source>
        <dbReference type="PROSITE" id="PS50157"/>
    </source>
</evidence>
<dbReference type="GO" id="GO:0000981">
    <property type="term" value="F:DNA-binding transcription factor activity, RNA polymerase II-specific"/>
    <property type="evidence" value="ECO:0007669"/>
    <property type="project" value="TreeGrafter"/>
</dbReference>
<feature type="domain" description="C2H2-type" evidence="2">
    <location>
        <begin position="120"/>
        <end position="147"/>
    </location>
</feature>
<dbReference type="Gene3D" id="3.30.160.60">
    <property type="entry name" value="Classic Zinc Finger"/>
    <property type="match status" value="1"/>
</dbReference>
<dbReference type="InterPro" id="IPR013087">
    <property type="entry name" value="Znf_C2H2_type"/>
</dbReference>
<proteinExistence type="predicted"/>
<organism evidence="3 4">
    <name type="scientific">Lymnaea stagnalis</name>
    <name type="common">Great pond snail</name>
    <name type="synonym">Helix stagnalis</name>
    <dbReference type="NCBI Taxonomy" id="6523"/>
    <lineage>
        <taxon>Eukaryota</taxon>
        <taxon>Metazoa</taxon>
        <taxon>Spiralia</taxon>
        <taxon>Lophotrochozoa</taxon>
        <taxon>Mollusca</taxon>
        <taxon>Gastropoda</taxon>
        <taxon>Heterobranchia</taxon>
        <taxon>Euthyneura</taxon>
        <taxon>Panpulmonata</taxon>
        <taxon>Hygrophila</taxon>
        <taxon>Lymnaeoidea</taxon>
        <taxon>Lymnaeidae</taxon>
        <taxon>Lymnaea</taxon>
    </lineage>
</organism>
<accession>A0AAV2HJG1</accession>
<keyword evidence="1" id="KW-0863">Zinc-finger</keyword>
<dbReference type="InterPro" id="IPR055303">
    <property type="entry name" value="ATMIN"/>
</dbReference>
<dbReference type="PANTHER" id="PTHR46664:SF1">
    <property type="entry name" value="ATM INTERACTOR"/>
    <property type="match status" value="1"/>
</dbReference>
<dbReference type="Proteomes" id="UP001497497">
    <property type="component" value="Unassembled WGS sequence"/>
</dbReference>
<keyword evidence="1" id="KW-0862">Zinc</keyword>
<name>A0AAV2HJG1_LYMST</name>
<dbReference type="PROSITE" id="PS00028">
    <property type="entry name" value="ZINC_FINGER_C2H2_1"/>
    <property type="match status" value="1"/>
</dbReference>
<evidence type="ECO:0000256" key="1">
    <source>
        <dbReference type="PROSITE-ProRule" id="PRU00042"/>
    </source>
</evidence>
<evidence type="ECO:0000313" key="3">
    <source>
        <dbReference type="EMBL" id="CAL1532302.1"/>
    </source>
</evidence>
<gene>
    <name evidence="3" type="ORF">GSLYS_00006381001</name>
</gene>
<protein>
    <recommendedName>
        <fullName evidence="2">C2H2-type domain-containing protein</fullName>
    </recommendedName>
</protein>
<dbReference type="GO" id="GO:0000976">
    <property type="term" value="F:transcription cis-regulatory region binding"/>
    <property type="evidence" value="ECO:0007669"/>
    <property type="project" value="InterPro"/>
</dbReference>
<keyword evidence="4" id="KW-1185">Reference proteome</keyword>
<comment type="caution">
    <text evidence="3">The sequence shown here is derived from an EMBL/GenBank/DDBJ whole genome shotgun (WGS) entry which is preliminary data.</text>
</comment>
<dbReference type="GO" id="GO:0008270">
    <property type="term" value="F:zinc ion binding"/>
    <property type="evidence" value="ECO:0007669"/>
    <property type="project" value="UniProtKB-KW"/>
</dbReference>
<keyword evidence="1" id="KW-0479">Metal-binding</keyword>
<dbReference type="PANTHER" id="PTHR46664">
    <property type="entry name" value="ATM INTERACTOR"/>
    <property type="match status" value="1"/>
</dbReference>
<sequence length="152" mass="17674">IVPNPEELQISSRLNQCSVKCPENGCNYVAVNSSLLGLHKAQVHNIKHIPVLGKVYHYHCPVADCKFSPQSLKYFRSLDIARTHYMKIHSEKKFLCSKCEKHFGLERDCQRHEKECGETFNCLDCGKMYTNKAALIRHCDYNRHKKPDYTFK</sequence>
<dbReference type="GO" id="GO:0045944">
    <property type="term" value="P:positive regulation of transcription by RNA polymerase II"/>
    <property type="evidence" value="ECO:0007669"/>
    <property type="project" value="InterPro"/>
</dbReference>
<evidence type="ECO:0000313" key="4">
    <source>
        <dbReference type="Proteomes" id="UP001497497"/>
    </source>
</evidence>
<feature type="non-terminal residue" evidence="3">
    <location>
        <position position="1"/>
    </location>
</feature>
<dbReference type="AlphaFoldDB" id="A0AAV2HJG1"/>
<dbReference type="SMART" id="SM00355">
    <property type="entry name" value="ZnF_C2H2"/>
    <property type="match status" value="4"/>
</dbReference>
<reference evidence="3 4" key="1">
    <citation type="submission" date="2024-04" db="EMBL/GenBank/DDBJ databases">
        <authorList>
            <consortium name="Genoscope - CEA"/>
            <person name="William W."/>
        </authorList>
    </citation>
    <scope>NUCLEOTIDE SEQUENCE [LARGE SCALE GENOMIC DNA]</scope>
</reference>
<dbReference type="PROSITE" id="PS50157">
    <property type="entry name" value="ZINC_FINGER_C2H2_2"/>
    <property type="match status" value="1"/>
</dbReference>
<dbReference type="EMBL" id="CAXITT010000113">
    <property type="protein sequence ID" value="CAL1532302.1"/>
    <property type="molecule type" value="Genomic_DNA"/>
</dbReference>
<dbReference type="GO" id="GO:0005634">
    <property type="term" value="C:nucleus"/>
    <property type="evidence" value="ECO:0007669"/>
    <property type="project" value="TreeGrafter"/>
</dbReference>